<comment type="caution">
    <text evidence="1">The sequence shown here is derived from an EMBL/GenBank/DDBJ whole genome shotgun (WGS) entry which is preliminary data.</text>
</comment>
<proteinExistence type="predicted"/>
<name>A0A226DLK8_FOLCA</name>
<sequence>MTEFETTILNISDTESSDEDNLPPRKKAKFKRNFLDYFKGAIYENLTIAEEILKAEGEFRFKSANQTECGMKHFYKCKVSSKCSAKLYLLLAEDGQDVIRYQTNTAHDHLQKNKTSGVQGPTRQLMVELLKNGISGPSQIQASIRDSGLPIPNRKQISNAKAYLKSIEAPRIVSLGDLEKQLSALLTEPTSQDQTILVGKIIDFEKKTFHFMLSTPRLMQVLTFGDCLHADGTYKLVWENFPVLVLGTSDKNRNFHPRHFFQSISIFFQRLRQTFSQSQLSTIQGRPPMKYDTETQSAGGDTLMMKPMKKRVPTSATAKYLNKVTSSSTTAVMMPGKNVRNPPTPAEARLCGKCPKCKDFLPRVDGPLVMSFPSNSTATLQKPNLRKIHTMGRQDAKNFKAVRYGHHAQHH</sequence>
<keyword evidence="2" id="KW-1185">Reference proteome</keyword>
<dbReference type="EMBL" id="LNIX01000015">
    <property type="protein sequence ID" value="OXA46422.1"/>
    <property type="molecule type" value="Genomic_DNA"/>
</dbReference>
<evidence type="ECO:0000313" key="2">
    <source>
        <dbReference type="Proteomes" id="UP000198287"/>
    </source>
</evidence>
<dbReference type="Proteomes" id="UP000198287">
    <property type="component" value="Unassembled WGS sequence"/>
</dbReference>
<gene>
    <name evidence="1" type="ORF">Fcan01_18705</name>
</gene>
<reference evidence="1 2" key="1">
    <citation type="submission" date="2015-12" db="EMBL/GenBank/DDBJ databases">
        <title>The genome of Folsomia candida.</title>
        <authorList>
            <person name="Faddeeva A."/>
            <person name="Derks M.F."/>
            <person name="Anvar Y."/>
            <person name="Smit S."/>
            <person name="Van Straalen N."/>
            <person name="Roelofs D."/>
        </authorList>
    </citation>
    <scope>NUCLEOTIDE SEQUENCE [LARGE SCALE GENOMIC DNA]</scope>
    <source>
        <strain evidence="1 2">VU population</strain>
        <tissue evidence="1">Whole body</tissue>
    </source>
</reference>
<organism evidence="1 2">
    <name type="scientific">Folsomia candida</name>
    <name type="common">Springtail</name>
    <dbReference type="NCBI Taxonomy" id="158441"/>
    <lineage>
        <taxon>Eukaryota</taxon>
        <taxon>Metazoa</taxon>
        <taxon>Ecdysozoa</taxon>
        <taxon>Arthropoda</taxon>
        <taxon>Hexapoda</taxon>
        <taxon>Collembola</taxon>
        <taxon>Entomobryomorpha</taxon>
        <taxon>Isotomoidea</taxon>
        <taxon>Isotomidae</taxon>
        <taxon>Proisotominae</taxon>
        <taxon>Folsomia</taxon>
    </lineage>
</organism>
<dbReference type="AlphaFoldDB" id="A0A226DLK8"/>
<protein>
    <submittedName>
        <fullName evidence="1">Uncharacterized protein</fullName>
    </submittedName>
</protein>
<accession>A0A226DLK8</accession>
<evidence type="ECO:0000313" key="1">
    <source>
        <dbReference type="EMBL" id="OXA46422.1"/>
    </source>
</evidence>
<dbReference type="OrthoDB" id="119028at2759"/>